<comment type="subcellular location">
    <subcellularLocation>
        <location evidence="8">Cytoplasm</location>
    </subcellularLocation>
</comment>
<feature type="binding site" evidence="8">
    <location>
        <position position="66"/>
    </location>
    <ligand>
        <name>beta-alanine</name>
        <dbReference type="ChEBI" id="CHEBI:57966"/>
    </ligand>
</feature>
<sequence>MPTPIPVVFEAVAPLRNQVRAWREGGDTIVLVPTMGALHEGHRALVAYAKTLGRRVVASIFVNPTQFGPTEDFSRYPRDVDADLAALAEAGADAAYVPTAETMYPEGFASRIELDGPSEGLCGDFRPGHFSGVATVVTKLINQAQPDIALFGEKDFQQLQVIRRVTRDLDMPVSIAGLPTLREADGLALSSRNRYLSAVERAVAPRLHAALEGIAKNLAAGGEAGPLLAEGLETLEAAGFGPVQYLAVRDAETLSPVTRVERPARVLVAAYLGRTRLIDNVAVAPGS</sequence>
<dbReference type="EC" id="6.3.2.1" evidence="8"/>
<keyword evidence="6 8" id="KW-0067">ATP-binding</keyword>
<dbReference type="RefSeq" id="WP_238232755.1">
    <property type="nucleotide sequence ID" value="NZ_BPRA01000023.1"/>
</dbReference>
<comment type="catalytic activity">
    <reaction evidence="7 8">
        <text>(R)-pantoate + beta-alanine + ATP = (R)-pantothenate + AMP + diphosphate + H(+)</text>
        <dbReference type="Rhea" id="RHEA:10912"/>
        <dbReference type="ChEBI" id="CHEBI:15378"/>
        <dbReference type="ChEBI" id="CHEBI:15980"/>
        <dbReference type="ChEBI" id="CHEBI:29032"/>
        <dbReference type="ChEBI" id="CHEBI:30616"/>
        <dbReference type="ChEBI" id="CHEBI:33019"/>
        <dbReference type="ChEBI" id="CHEBI:57966"/>
        <dbReference type="ChEBI" id="CHEBI:456215"/>
        <dbReference type="EC" id="6.3.2.1"/>
    </reaction>
</comment>
<evidence type="ECO:0000313" key="10">
    <source>
        <dbReference type="Proteomes" id="UP001055101"/>
    </source>
</evidence>
<feature type="binding site" evidence="8">
    <location>
        <begin position="189"/>
        <end position="192"/>
    </location>
    <ligand>
        <name>ATP</name>
        <dbReference type="ChEBI" id="CHEBI:30616"/>
    </ligand>
</feature>
<dbReference type="NCBIfam" id="TIGR00018">
    <property type="entry name" value="panC"/>
    <property type="match status" value="1"/>
</dbReference>
<feature type="binding site" evidence="8">
    <location>
        <begin position="152"/>
        <end position="155"/>
    </location>
    <ligand>
        <name>ATP</name>
        <dbReference type="ChEBI" id="CHEBI:30616"/>
    </ligand>
</feature>
<evidence type="ECO:0000256" key="4">
    <source>
        <dbReference type="ARBA" id="ARBA00022655"/>
    </source>
</evidence>
<evidence type="ECO:0000256" key="7">
    <source>
        <dbReference type="ARBA" id="ARBA00048258"/>
    </source>
</evidence>
<evidence type="ECO:0000256" key="5">
    <source>
        <dbReference type="ARBA" id="ARBA00022741"/>
    </source>
</evidence>
<keyword evidence="8" id="KW-0963">Cytoplasm</keyword>
<reference evidence="9" key="2">
    <citation type="submission" date="2021-08" db="EMBL/GenBank/DDBJ databases">
        <authorList>
            <person name="Tani A."/>
            <person name="Ola A."/>
            <person name="Ogura Y."/>
            <person name="Katsura K."/>
            <person name="Hayashi T."/>
        </authorList>
    </citation>
    <scope>NUCLEOTIDE SEQUENCE</scope>
    <source>
        <strain evidence="9">DSM 23674</strain>
    </source>
</reference>
<feature type="binding site" evidence="8">
    <location>
        <position position="66"/>
    </location>
    <ligand>
        <name>(R)-pantoate</name>
        <dbReference type="ChEBI" id="CHEBI:15980"/>
    </ligand>
</feature>
<keyword evidence="3 8" id="KW-0436">Ligase</keyword>
<keyword evidence="4 8" id="KW-0566">Pantothenate biosynthesis</keyword>
<evidence type="ECO:0000256" key="2">
    <source>
        <dbReference type="ARBA" id="ARBA00009256"/>
    </source>
</evidence>
<dbReference type="HAMAP" id="MF_00158">
    <property type="entry name" value="PanC"/>
    <property type="match status" value="1"/>
</dbReference>
<organism evidence="9 10">
    <name type="scientific">Methylobacterium thuringiense</name>
    <dbReference type="NCBI Taxonomy" id="1003091"/>
    <lineage>
        <taxon>Bacteria</taxon>
        <taxon>Pseudomonadati</taxon>
        <taxon>Pseudomonadota</taxon>
        <taxon>Alphaproteobacteria</taxon>
        <taxon>Hyphomicrobiales</taxon>
        <taxon>Methylobacteriaceae</taxon>
        <taxon>Methylobacterium</taxon>
    </lineage>
</organism>
<dbReference type="PANTHER" id="PTHR21299:SF1">
    <property type="entry name" value="PANTOATE--BETA-ALANINE LIGASE"/>
    <property type="match status" value="1"/>
</dbReference>
<dbReference type="CDD" id="cd00560">
    <property type="entry name" value="PanC"/>
    <property type="match status" value="1"/>
</dbReference>
<gene>
    <name evidence="8 9" type="primary">panC</name>
    <name evidence="9" type="ORF">EKPJFOCH_3941</name>
</gene>
<dbReference type="Pfam" id="PF02569">
    <property type="entry name" value="Pantoate_ligase"/>
    <property type="match status" value="1"/>
</dbReference>
<dbReference type="SUPFAM" id="SSF52374">
    <property type="entry name" value="Nucleotidylyl transferase"/>
    <property type="match status" value="1"/>
</dbReference>
<feature type="binding site" evidence="8">
    <location>
        <begin position="35"/>
        <end position="42"/>
    </location>
    <ligand>
        <name>ATP</name>
        <dbReference type="ChEBI" id="CHEBI:30616"/>
    </ligand>
</feature>
<dbReference type="Gene3D" id="3.40.50.620">
    <property type="entry name" value="HUPs"/>
    <property type="match status" value="1"/>
</dbReference>
<protein>
    <recommendedName>
        <fullName evidence="8">Pantothenate synthetase</fullName>
        <shortName evidence="8">PS</shortName>
        <ecNumber evidence="8">6.3.2.1</ecNumber>
    </recommendedName>
    <alternativeName>
        <fullName evidence="8">Pantoate--beta-alanine ligase</fullName>
    </alternativeName>
    <alternativeName>
        <fullName evidence="8">Pantoate-activating enzyme</fullName>
    </alternativeName>
</protein>
<dbReference type="Proteomes" id="UP001055101">
    <property type="component" value="Unassembled WGS sequence"/>
</dbReference>
<dbReference type="EMBL" id="BPRA01000023">
    <property type="protein sequence ID" value="GJE57426.1"/>
    <property type="molecule type" value="Genomic_DNA"/>
</dbReference>
<evidence type="ECO:0000313" key="9">
    <source>
        <dbReference type="EMBL" id="GJE57426.1"/>
    </source>
</evidence>
<keyword evidence="5 8" id="KW-0547">Nucleotide-binding</keyword>
<evidence type="ECO:0000256" key="6">
    <source>
        <dbReference type="ARBA" id="ARBA00022840"/>
    </source>
</evidence>
<comment type="miscellaneous">
    <text evidence="8">The reaction proceeds by a bi uni uni bi ping pong mechanism.</text>
</comment>
<comment type="caution">
    <text evidence="9">The sequence shown here is derived from an EMBL/GenBank/DDBJ whole genome shotgun (WGS) entry which is preliminary data.</text>
</comment>
<dbReference type="InterPro" id="IPR014729">
    <property type="entry name" value="Rossmann-like_a/b/a_fold"/>
</dbReference>
<evidence type="ECO:0000256" key="3">
    <source>
        <dbReference type="ARBA" id="ARBA00022598"/>
    </source>
</evidence>
<name>A0ABQ4TS07_9HYPH</name>
<evidence type="ECO:0000256" key="8">
    <source>
        <dbReference type="HAMAP-Rule" id="MF_00158"/>
    </source>
</evidence>
<dbReference type="PANTHER" id="PTHR21299">
    <property type="entry name" value="CYTIDYLATE KINASE/PANTOATE-BETA-ALANINE LIGASE"/>
    <property type="match status" value="1"/>
</dbReference>
<dbReference type="InterPro" id="IPR003721">
    <property type="entry name" value="Pantoate_ligase"/>
</dbReference>
<feature type="active site" description="Proton donor" evidence="8">
    <location>
        <position position="42"/>
    </location>
</feature>
<feature type="binding site" evidence="8">
    <location>
        <position position="181"/>
    </location>
    <ligand>
        <name>ATP</name>
        <dbReference type="ChEBI" id="CHEBI:30616"/>
    </ligand>
</feature>
<dbReference type="Gene3D" id="3.30.1300.10">
    <property type="entry name" value="Pantoate-beta-alanine ligase, C-terminal domain"/>
    <property type="match status" value="1"/>
</dbReference>
<keyword evidence="10" id="KW-1185">Reference proteome</keyword>
<accession>A0ABQ4TS07</accession>
<proteinExistence type="inferred from homology"/>
<comment type="subunit">
    <text evidence="8">Homodimer.</text>
</comment>
<comment type="pathway">
    <text evidence="1 8">Cofactor biosynthesis; (R)-pantothenate biosynthesis; (R)-pantothenate from (R)-pantoate and beta-alanine: step 1/1.</text>
</comment>
<reference evidence="9" key="1">
    <citation type="journal article" date="2021" name="Front. Microbiol.">
        <title>Comprehensive Comparative Genomics and Phenotyping of Methylobacterium Species.</title>
        <authorList>
            <person name="Alessa O."/>
            <person name="Ogura Y."/>
            <person name="Fujitani Y."/>
            <person name="Takami H."/>
            <person name="Hayashi T."/>
            <person name="Sahin N."/>
            <person name="Tani A."/>
        </authorList>
    </citation>
    <scope>NUCLEOTIDE SEQUENCE</scope>
    <source>
        <strain evidence="9">DSM 23674</strain>
    </source>
</reference>
<dbReference type="InterPro" id="IPR042176">
    <property type="entry name" value="Pantoate_ligase_C"/>
</dbReference>
<comment type="similarity">
    <text evidence="2 8">Belongs to the pantothenate synthetase family.</text>
</comment>
<evidence type="ECO:0000256" key="1">
    <source>
        <dbReference type="ARBA" id="ARBA00004990"/>
    </source>
</evidence>
<comment type="function">
    <text evidence="8">Catalyzes the condensation of pantoate with beta-alanine in an ATP-dependent reaction via a pantoyl-adenylate intermediate.</text>
</comment>
<feature type="binding site" evidence="8">
    <location>
        <position position="158"/>
    </location>
    <ligand>
        <name>(R)-pantoate</name>
        <dbReference type="ChEBI" id="CHEBI:15980"/>
    </ligand>
</feature>